<dbReference type="Proteomes" id="UP000027178">
    <property type="component" value="Unassembled WGS sequence"/>
</dbReference>
<name>A0A066YW41_9ACTN</name>
<dbReference type="HOGENOM" id="CLU_3136698_0_0_11"/>
<sequence length="49" mass="5049">MQRSFEYLPVGLRTGGGGDEPLDRVVGTGVSEVAGGDDLRRGTVLASCP</sequence>
<evidence type="ECO:0000313" key="1">
    <source>
        <dbReference type="EMBL" id="KDN82316.1"/>
    </source>
</evidence>
<accession>A0A066YW41</accession>
<proteinExistence type="predicted"/>
<reference evidence="1 2" key="1">
    <citation type="submission" date="2014-05" db="EMBL/GenBank/DDBJ databases">
        <title>Draft Genome Sequence of Kitasatospora cheerisanensis KCTC 2395.</title>
        <authorList>
            <person name="Nam D.H."/>
        </authorList>
    </citation>
    <scope>NUCLEOTIDE SEQUENCE [LARGE SCALE GENOMIC DNA]</scope>
    <source>
        <strain evidence="1 2">KCTC 2395</strain>
    </source>
</reference>
<comment type="caution">
    <text evidence="1">The sequence shown here is derived from an EMBL/GenBank/DDBJ whole genome shotgun (WGS) entry which is preliminary data.</text>
</comment>
<gene>
    <name evidence="1" type="ORF">KCH_58230</name>
</gene>
<dbReference type="EMBL" id="JNBY01000112">
    <property type="protein sequence ID" value="KDN82316.1"/>
    <property type="molecule type" value="Genomic_DNA"/>
</dbReference>
<keyword evidence="2" id="KW-1185">Reference proteome</keyword>
<dbReference type="AlphaFoldDB" id="A0A066YW41"/>
<organism evidence="1 2">
    <name type="scientific">Kitasatospora cheerisanensis KCTC 2395</name>
    <dbReference type="NCBI Taxonomy" id="1348663"/>
    <lineage>
        <taxon>Bacteria</taxon>
        <taxon>Bacillati</taxon>
        <taxon>Actinomycetota</taxon>
        <taxon>Actinomycetes</taxon>
        <taxon>Kitasatosporales</taxon>
        <taxon>Streptomycetaceae</taxon>
        <taxon>Kitasatospora</taxon>
    </lineage>
</organism>
<evidence type="ECO:0000313" key="2">
    <source>
        <dbReference type="Proteomes" id="UP000027178"/>
    </source>
</evidence>
<protein>
    <submittedName>
        <fullName evidence="1">Uncharacterized protein</fullName>
    </submittedName>
</protein>